<feature type="transmembrane region" description="Helical" evidence="2">
    <location>
        <begin position="133"/>
        <end position="158"/>
    </location>
</feature>
<evidence type="ECO:0000259" key="3">
    <source>
        <dbReference type="Pfam" id="PF01478"/>
    </source>
</evidence>
<dbReference type="PANTHER" id="PTHR30487:SF0">
    <property type="entry name" value="PREPILIN LEADER PEPTIDASE_N-METHYLTRANSFERASE-RELATED"/>
    <property type="match status" value="1"/>
</dbReference>
<feature type="transmembrane region" description="Helical" evidence="2">
    <location>
        <begin position="52"/>
        <end position="72"/>
    </location>
</feature>
<keyword evidence="2" id="KW-1133">Transmembrane helix</keyword>
<accession>W0FMI6</accession>
<feature type="transmembrane region" description="Helical" evidence="2">
    <location>
        <begin position="102"/>
        <end position="121"/>
    </location>
</feature>
<dbReference type="AlphaFoldDB" id="W0FMI6"/>
<feature type="transmembrane region" description="Helical" evidence="2">
    <location>
        <begin position="170"/>
        <end position="203"/>
    </location>
</feature>
<dbReference type="GO" id="GO:0004190">
    <property type="term" value="F:aspartic-type endopeptidase activity"/>
    <property type="evidence" value="ECO:0007669"/>
    <property type="project" value="InterPro"/>
</dbReference>
<proteinExistence type="inferred from homology"/>
<evidence type="ECO:0000256" key="2">
    <source>
        <dbReference type="SAM" id="Phobius"/>
    </source>
</evidence>
<evidence type="ECO:0000313" key="4">
    <source>
        <dbReference type="EMBL" id="AHF26118.1"/>
    </source>
</evidence>
<evidence type="ECO:0000256" key="1">
    <source>
        <dbReference type="ARBA" id="ARBA00005801"/>
    </source>
</evidence>
<name>W0FMI6_9BACT</name>
<comment type="similarity">
    <text evidence="1">Belongs to the peptidase A24 family.</text>
</comment>
<keyword evidence="2" id="KW-0472">Membrane</keyword>
<organism evidence="4">
    <name type="scientific">uncultured bacterium Contigcl_1769</name>
    <dbReference type="NCBI Taxonomy" id="1393659"/>
    <lineage>
        <taxon>Bacteria</taxon>
        <taxon>environmental samples</taxon>
    </lineage>
</organism>
<dbReference type="Pfam" id="PF01478">
    <property type="entry name" value="Peptidase_A24"/>
    <property type="match status" value="1"/>
</dbReference>
<keyword evidence="2" id="KW-0812">Transmembrane</keyword>
<dbReference type="EMBL" id="KC246867">
    <property type="protein sequence ID" value="AHF26118.1"/>
    <property type="molecule type" value="Genomic_DNA"/>
</dbReference>
<dbReference type="InterPro" id="IPR000045">
    <property type="entry name" value="Prepilin_IV_endopep_pep"/>
</dbReference>
<dbReference type="PANTHER" id="PTHR30487">
    <property type="entry name" value="TYPE 4 PREPILIN-LIKE PROTEINS LEADER PEPTIDE-PROCESSING ENZYME"/>
    <property type="match status" value="1"/>
</dbReference>
<sequence length="243" mass="25405">MIEYLAGHSSAAYAAIGTAALAGAAAGLLVDRWCRRYLRGFDDGNRSDGRENAAHPAIAPLTCAVAFAVIAAARGPDVEFLELAAFACTLAFVTLTDLERRVIPNACLAAAVAVRAAYLGAGFAMDAIGVDEIGYYAFSAIATGTALLAATMAADAFFGRESMGGGDLKLLSVAGLYFGWVDTLYIIFLSCLFALAVTGIAFARERLRPREGDPNPGHTMQRAIPFGPAITLACILAIMFPIL</sequence>
<feature type="domain" description="Prepilin type IV endopeptidase peptidase" evidence="3">
    <location>
        <begin position="85"/>
        <end position="197"/>
    </location>
</feature>
<dbReference type="GO" id="GO:0005886">
    <property type="term" value="C:plasma membrane"/>
    <property type="evidence" value="ECO:0007669"/>
    <property type="project" value="TreeGrafter"/>
</dbReference>
<dbReference type="InterPro" id="IPR050882">
    <property type="entry name" value="Prepilin_peptidase/N-MTase"/>
</dbReference>
<feature type="transmembrane region" description="Helical" evidence="2">
    <location>
        <begin position="12"/>
        <end position="31"/>
    </location>
</feature>
<protein>
    <submittedName>
        <fullName evidence="4">Aspartate peptidase</fullName>
    </submittedName>
</protein>
<dbReference type="Gene3D" id="1.20.120.1220">
    <property type="match status" value="1"/>
</dbReference>
<dbReference type="GO" id="GO:0006465">
    <property type="term" value="P:signal peptide processing"/>
    <property type="evidence" value="ECO:0007669"/>
    <property type="project" value="TreeGrafter"/>
</dbReference>
<feature type="transmembrane region" description="Helical" evidence="2">
    <location>
        <begin position="223"/>
        <end position="242"/>
    </location>
</feature>
<reference evidence="4" key="1">
    <citation type="journal article" date="2013" name="PLoS ONE">
        <title>Metagenomic insights into the carbohydrate-active enzymes carried by the microorganisms adhering to solid digesta in the rumen of cows.</title>
        <authorList>
            <person name="Wang L."/>
            <person name="Hatem A."/>
            <person name="Catalyurek U.V."/>
            <person name="Morrison M."/>
            <person name="Yu Z."/>
        </authorList>
    </citation>
    <scope>NUCLEOTIDE SEQUENCE</scope>
</reference>